<feature type="region of interest" description="Disordered" evidence="1">
    <location>
        <begin position="95"/>
        <end position="310"/>
    </location>
</feature>
<evidence type="ECO:0000313" key="3">
    <source>
        <dbReference type="EMBL" id="CAD8290509.1"/>
    </source>
</evidence>
<sequence>MEGSSGPKERAVADGAVAVASSSSSPADLRRNVVGPVGAARSVSEDVVIGLASERLGGDISAATSGSPSAATVHDVRGLGPVCRDDPAQISNSFLDQTAAAGNSSPAGAGRSLHSRRVTGGNFLVSEQEDEGGQPVGGPAAVDDDEPKLAVGVKRTDSLMGVQPTVSEGGEVATGTDNAVPAPAKIPRDMDEVDEGKDADGEDEEDESDYEYEYEDDECSGFLISDSHHGNVENSSMVAAAPPQDAGTHKVEDEEDEKPSAGAVASSETGVVSSLSESQSQSQSQKKPRWREPSRSAVSMSLRAESEKTGGKRRLAADLYKIMMADTDEAGFQIEPKSEDSMDLWTIRLFAFDEDSNLSKDLMVLGLNHVELEMSFPGDYPFEPPFVRVVRPRFKRQTGFVMNGALCMELLTKEGWNPVNDIESVIVSIRSLLVVGDGRLQAAVDLPEKKREALLAKAREERKLKSAEACSVTPKDDSAGRSSSAEEGPVRKKARRDSGDGTVAAAAAVKKDDLKPISKTTAGSYTTAEAKAAYSHLSDYHKKKGWDSSGWWARKG</sequence>
<accession>A0A7R9YW98</accession>
<dbReference type="CDD" id="cd23802">
    <property type="entry name" value="UBCc_UBE2Q"/>
    <property type="match status" value="1"/>
</dbReference>
<feature type="compositionally biased region" description="Acidic residues" evidence="1">
    <location>
        <begin position="191"/>
        <end position="219"/>
    </location>
</feature>
<dbReference type="InterPro" id="IPR050113">
    <property type="entry name" value="Ub_conjugating_enzyme"/>
</dbReference>
<dbReference type="PANTHER" id="PTHR24067">
    <property type="entry name" value="UBIQUITIN-CONJUGATING ENZYME E2"/>
    <property type="match status" value="1"/>
</dbReference>
<dbReference type="AlphaFoldDB" id="A0A7R9YW98"/>
<feature type="region of interest" description="Disordered" evidence="1">
    <location>
        <begin position="466"/>
        <end position="510"/>
    </location>
</feature>
<proteinExistence type="predicted"/>
<evidence type="ECO:0000256" key="1">
    <source>
        <dbReference type="SAM" id="MobiDB-lite"/>
    </source>
</evidence>
<dbReference type="Pfam" id="PF00179">
    <property type="entry name" value="UQ_con"/>
    <property type="match status" value="1"/>
</dbReference>
<dbReference type="InterPro" id="IPR000608">
    <property type="entry name" value="UBC"/>
</dbReference>
<dbReference type="SUPFAM" id="SSF54495">
    <property type="entry name" value="UBC-like"/>
    <property type="match status" value="1"/>
</dbReference>
<feature type="domain" description="UBC core" evidence="2">
    <location>
        <begin position="310"/>
        <end position="470"/>
    </location>
</feature>
<feature type="region of interest" description="Disordered" evidence="1">
    <location>
        <begin position="1"/>
        <end position="31"/>
    </location>
</feature>
<reference evidence="3" key="1">
    <citation type="submission" date="2021-01" db="EMBL/GenBank/DDBJ databases">
        <authorList>
            <person name="Corre E."/>
            <person name="Pelletier E."/>
            <person name="Niang G."/>
            <person name="Scheremetjew M."/>
            <person name="Finn R."/>
            <person name="Kale V."/>
            <person name="Holt S."/>
            <person name="Cochrane G."/>
            <person name="Meng A."/>
            <person name="Brown T."/>
            <person name="Cohen L."/>
        </authorList>
    </citation>
    <scope>NUCLEOTIDE SEQUENCE</scope>
    <source>
        <strain evidence="3">CCMP147</strain>
    </source>
</reference>
<feature type="compositionally biased region" description="Low complexity" evidence="1">
    <location>
        <begin position="13"/>
        <end position="25"/>
    </location>
</feature>
<dbReference type="InterPro" id="IPR016135">
    <property type="entry name" value="UBQ-conjugating_enzyme/RWD"/>
</dbReference>
<protein>
    <recommendedName>
        <fullName evidence="2">UBC core domain-containing protein</fullName>
    </recommendedName>
</protein>
<gene>
    <name evidence="3" type="ORF">TDUB1175_LOCUS90</name>
</gene>
<feature type="compositionally biased region" description="Low complexity" evidence="1">
    <location>
        <begin position="99"/>
        <end position="112"/>
    </location>
</feature>
<dbReference type="SMART" id="SM00212">
    <property type="entry name" value="UBCc"/>
    <property type="match status" value="1"/>
</dbReference>
<feature type="compositionally biased region" description="Low complexity" evidence="1">
    <location>
        <begin position="273"/>
        <end position="285"/>
    </location>
</feature>
<organism evidence="3">
    <name type="scientific">Pseudictyota dubia</name>
    <dbReference type="NCBI Taxonomy" id="2749911"/>
    <lineage>
        <taxon>Eukaryota</taxon>
        <taxon>Sar</taxon>
        <taxon>Stramenopiles</taxon>
        <taxon>Ochrophyta</taxon>
        <taxon>Bacillariophyta</taxon>
        <taxon>Mediophyceae</taxon>
        <taxon>Biddulphiophycidae</taxon>
        <taxon>Eupodiscales</taxon>
        <taxon>Odontellaceae</taxon>
        <taxon>Pseudictyota</taxon>
    </lineage>
</organism>
<dbReference type="Gene3D" id="3.10.110.10">
    <property type="entry name" value="Ubiquitin Conjugating Enzyme"/>
    <property type="match status" value="1"/>
</dbReference>
<name>A0A7R9YW98_9STRA</name>
<evidence type="ECO:0000259" key="2">
    <source>
        <dbReference type="PROSITE" id="PS50127"/>
    </source>
</evidence>
<dbReference type="EMBL" id="HBED01000136">
    <property type="protein sequence ID" value="CAD8290509.1"/>
    <property type="molecule type" value="Transcribed_RNA"/>
</dbReference>
<dbReference type="PROSITE" id="PS50127">
    <property type="entry name" value="UBC_2"/>
    <property type="match status" value="1"/>
</dbReference>